<reference evidence="1 2" key="1">
    <citation type="submission" date="2019-09" db="EMBL/GenBank/DDBJ databases">
        <title>A chromosome-level genome assembly of the Chinese tupelo Nyssa sinensis.</title>
        <authorList>
            <person name="Yang X."/>
            <person name="Kang M."/>
            <person name="Yang Y."/>
            <person name="Xiong H."/>
            <person name="Wang M."/>
            <person name="Zhang Z."/>
            <person name="Wang Z."/>
            <person name="Wu H."/>
            <person name="Ma T."/>
            <person name="Liu J."/>
            <person name="Xi Z."/>
        </authorList>
    </citation>
    <scope>NUCLEOTIDE SEQUENCE [LARGE SCALE GENOMIC DNA]</scope>
    <source>
        <strain evidence="1">J267</strain>
        <tissue evidence="1">Leaf</tissue>
    </source>
</reference>
<evidence type="ECO:0000313" key="1">
    <source>
        <dbReference type="EMBL" id="KAA8517384.1"/>
    </source>
</evidence>
<accession>A0A5J4ZHL8</accession>
<evidence type="ECO:0000313" key="2">
    <source>
        <dbReference type="Proteomes" id="UP000325577"/>
    </source>
</evidence>
<sequence>MLQSTAPRDEVLVRVLHYDRLKGVPIYTLDMVRELSGSFTRHTLTQFECHVGLVAVENMEADAVKVGSALPNEDYLVDQMPPQYYHDPSPPRPFYSYPGATSSNGPLSVTRGDLKEYFQRLQMDFFILVL</sequence>
<organism evidence="1 2">
    <name type="scientific">Nyssa sinensis</name>
    <dbReference type="NCBI Taxonomy" id="561372"/>
    <lineage>
        <taxon>Eukaryota</taxon>
        <taxon>Viridiplantae</taxon>
        <taxon>Streptophyta</taxon>
        <taxon>Embryophyta</taxon>
        <taxon>Tracheophyta</taxon>
        <taxon>Spermatophyta</taxon>
        <taxon>Magnoliopsida</taxon>
        <taxon>eudicotyledons</taxon>
        <taxon>Gunneridae</taxon>
        <taxon>Pentapetalae</taxon>
        <taxon>asterids</taxon>
        <taxon>Cornales</taxon>
        <taxon>Nyssaceae</taxon>
        <taxon>Nyssa</taxon>
    </lineage>
</organism>
<dbReference type="EMBL" id="CM018051">
    <property type="protein sequence ID" value="KAA8517384.1"/>
    <property type="molecule type" value="Genomic_DNA"/>
</dbReference>
<proteinExistence type="predicted"/>
<protein>
    <submittedName>
        <fullName evidence="1">Uncharacterized protein</fullName>
    </submittedName>
</protein>
<name>A0A5J4ZHL8_9ASTE</name>
<dbReference type="Proteomes" id="UP000325577">
    <property type="component" value="Linkage Group LG8"/>
</dbReference>
<dbReference type="AlphaFoldDB" id="A0A5J4ZHL8"/>
<keyword evidence="2" id="KW-1185">Reference proteome</keyword>
<gene>
    <name evidence="1" type="ORF">F0562_017677</name>
</gene>